<keyword evidence="2" id="KW-1185">Reference proteome</keyword>
<dbReference type="EMBL" id="JRFU01000061">
    <property type="protein sequence ID" value="PWE87133.1"/>
    <property type="molecule type" value="Genomic_DNA"/>
</dbReference>
<comment type="caution">
    <text evidence="1">The sequence shown here is derived from an EMBL/GenBank/DDBJ whole genome shotgun (WGS) entry which is preliminary data.</text>
</comment>
<protein>
    <recommendedName>
        <fullName evidence="3">Helix-turn-helix domain-containing protein</fullName>
    </recommendedName>
</protein>
<reference evidence="1 2" key="1">
    <citation type="submission" date="2014-09" db="EMBL/GenBank/DDBJ databases">
        <title>Butyrate-producing bacteria isolated from human gut.</title>
        <authorList>
            <person name="Zhang Q."/>
            <person name="Zhao L."/>
        </authorList>
    </citation>
    <scope>NUCLEOTIDE SEQUENCE [LARGE SCALE GENOMIC DNA]</scope>
    <source>
        <strain evidence="1 2">21</strain>
    </source>
</reference>
<sequence length="76" mass="8350">MTGRELIIYILENNLENEEIFSGDTVNLPGLLTLEEAAVKMNTGVSTVRTLYTLGKIEGCQIGGQIYICDKRASKV</sequence>
<dbReference type="RefSeq" id="WP_109215285.1">
    <property type="nucleotide sequence ID" value="NZ_JRFU01000061.1"/>
</dbReference>
<evidence type="ECO:0008006" key="3">
    <source>
        <dbReference type="Google" id="ProtNLM"/>
    </source>
</evidence>
<organism evidence="1 2">
    <name type="scientific">Eubacterium ramulus</name>
    <dbReference type="NCBI Taxonomy" id="39490"/>
    <lineage>
        <taxon>Bacteria</taxon>
        <taxon>Bacillati</taxon>
        <taxon>Bacillota</taxon>
        <taxon>Clostridia</taxon>
        <taxon>Eubacteriales</taxon>
        <taxon>Eubacteriaceae</taxon>
        <taxon>Eubacterium</taxon>
    </lineage>
</organism>
<dbReference type="AlphaFoldDB" id="A0A2V1JUP6"/>
<dbReference type="Proteomes" id="UP000245288">
    <property type="component" value="Unassembled WGS sequence"/>
</dbReference>
<evidence type="ECO:0000313" key="1">
    <source>
        <dbReference type="EMBL" id="PWE87133.1"/>
    </source>
</evidence>
<evidence type="ECO:0000313" key="2">
    <source>
        <dbReference type="Proteomes" id="UP000245288"/>
    </source>
</evidence>
<name>A0A2V1JUP6_EUBRA</name>
<gene>
    <name evidence="1" type="ORF">LG34_06310</name>
</gene>
<accession>A0A2V1JUP6</accession>
<proteinExistence type="predicted"/>